<dbReference type="EMBL" id="LR031875">
    <property type="protein sequence ID" value="VDD27958.1"/>
    <property type="molecule type" value="Genomic_DNA"/>
</dbReference>
<evidence type="ECO:0000313" key="1">
    <source>
        <dbReference type="EMBL" id="VDD27958.1"/>
    </source>
</evidence>
<name>A0A3P6DNC2_BRAOL</name>
<protein>
    <submittedName>
        <fullName evidence="1">Uncharacterized protein</fullName>
    </submittedName>
</protein>
<dbReference type="AlphaFoldDB" id="A0A3P6DNC2"/>
<sequence>MMDNLGPSQDYPDYEIPKELAPDGVEVVGDYVPISPMDKIILIRLHNPKRI</sequence>
<accession>A0A3P6DNC2</accession>
<organism evidence="1">
    <name type="scientific">Brassica oleracea</name>
    <name type="common">Wild cabbage</name>
    <dbReference type="NCBI Taxonomy" id="3712"/>
    <lineage>
        <taxon>Eukaryota</taxon>
        <taxon>Viridiplantae</taxon>
        <taxon>Streptophyta</taxon>
        <taxon>Embryophyta</taxon>
        <taxon>Tracheophyta</taxon>
        <taxon>Spermatophyta</taxon>
        <taxon>Magnoliopsida</taxon>
        <taxon>eudicotyledons</taxon>
        <taxon>Gunneridae</taxon>
        <taxon>Pentapetalae</taxon>
        <taxon>rosids</taxon>
        <taxon>malvids</taxon>
        <taxon>Brassicales</taxon>
        <taxon>Brassicaceae</taxon>
        <taxon>Brassiceae</taxon>
        <taxon>Brassica</taxon>
    </lineage>
</organism>
<proteinExistence type="predicted"/>
<reference evidence="1" key="1">
    <citation type="submission" date="2018-11" db="EMBL/GenBank/DDBJ databases">
        <authorList>
            <consortium name="Genoscope - CEA"/>
            <person name="William W."/>
        </authorList>
    </citation>
    <scope>NUCLEOTIDE SEQUENCE</scope>
</reference>
<gene>
    <name evidence="1" type="ORF">BOLC9T53281H</name>
</gene>